<organism evidence="1 2">
    <name type="scientific">Nostoc linckia FACHB-391</name>
    <dbReference type="NCBI Taxonomy" id="2692906"/>
    <lineage>
        <taxon>Bacteria</taxon>
        <taxon>Bacillati</taxon>
        <taxon>Cyanobacteriota</taxon>
        <taxon>Cyanophyceae</taxon>
        <taxon>Nostocales</taxon>
        <taxon>Nostocaceae</taxon>
        <taxon>Nostoc</taxon>
    </lineage>
</organism>
<keyword evidence="2" id="KW-1185">Reference proteome</keyword>
<dbReference type="EMBL" id="JACJTE010000144">
    <property type="protein sequence ID" value="MBD2566122.1"/>
    <property type="molecule type" value="Genomic_DNA"/>
</dbReference>
<sequence length="62" mass="7214">MVVKVWRLDSTNWSKEIKSTLLLVLYEKPHETGAFRVAVFAVEIPQRGEILSLIKKKPEFRS</sequence>
<name>A0ABR8FA57_NOSLI</name>
<proteinExistence type="predicted"/>
<comment type="caution">
    <text evidence="1">The sequence shown here is derived from an EMBL/GenBank/DDBJ whole genome shotgun (WGS) entry which is preliminary data.</text>
</comment>
<evidence type="ECO:0000313" key="2">
    <source>
        <dbReference type="Proteomes" id="UP000604661"/>
    </source>
</evidence>
<gene>
    <name evidence="1" type="ORF">H6G95_37395</name>
</gene>
<dbReference type="Proteomes" id="UP000604661">
    <property type="component" value="Unassembled WGS sequence"/>
</dbReference>
<reference evidence="1 2" key="1">
    <citation type="journal article" date="2020" name="ISME J.">
        <title>Comparative genomics reveals insights into cyanobacterial evolution and habitat adaptation.</title>
        <authorList>
            <person name="Chen M.Y."/>
            <person name="Teng W.K."/>
            <person name="Zhao L."/>
            <person name="Hu C.X."/>
            <person name="Zhou Y.K."/>
            <person name="Han B.P."/>
            <person name="Song L.R."/>
            <person name="Shu W.S."/>
        </authorList>
    </citation>
    <scope>NUCLEOTIDE SEQUENCE [LARGE SCALE GENOMIC DNA]</scope>
    <source>
        <strain evidence="1 2">FACHB-391</strain>
    </source>
</reference>
<evidence type="ECO:0000313" key="1">
    <source>
        <dbReference type="EMBL" id="MBD2566122.1"/>
    </source>
</evidence>
<accession>A0ABR8FA57</accession>
<protein>
    <submittedName>
        <fullName evidence="1">Uncharacterized protein</fullName>
    </submittedName>
</protein>